<accession>A0A1H7CDV9</accession>
<evidence type="ECO:0000256" key="1">
    <source>
        <dbReference type="SAM" id="MobiDB-lite"/>
    </source>
</evidence>
<evidence type="ECO:0000313" key="2">
    <source>
        <dbReference type="EMBL" id="SEJ83845.1"/>
    </source>
</evidence>
<reference evidence="3" key="1">
    <citation type="submission" date="2016-10" db="EMBL/GenBank/DDBJ databases">
        <authorList>
            <person name="Varghese N."/>
            <person name="Submissions S."/>
        </authorList>
    </citation>
    <scope>NUCLEOTIDE SEQUENCE [LARGE SCALE GENOMIC DNA]</scope>
    <source>
        <strain evidence="3">CGMCC 1.10218</strain>
    </source>
</reference>
<feature type="region of interest" description="Disordered" evidence="1">
    <location>
        <begin position="1"/>
        <end position="56"/>
    </location>
</feature>
<dbReference type="Proteomes" id="UP000199223">
    <property type="component" value="Unassembled WGS sequence"/>
</dbReference>
<organism evidence="2 3">
    <name type="scientific">Deinococcus reticulitermitis</name>
    <dbReference type="NCBI Taxonomy" id="856736"/>
    <lineage>
        <taxon>Bacteria</taxon>
        <taxon>Thermotogati</taxon>
        <taxon>Deinococcota</taxon>
        <taxon>Deinococci</taxon>
        <taxon>Deinococcales</taxon>
        <taxon>Deinococcaceae</taxon>
        <taxon>Deinococcus</taxon>
    </lineage>
</organism>
<sequence length="128" mass="13641">MQRNGLDKPGIGGSGVSLLQQHVARPDLVRGHAARFASESKPDNGKSKSAVGQRRGLTAGFKQEAAQLVKQPAVALSEVAHDLKLSEWVPAGDQKGSATFSRKGKPGLNAEQADSQRLRREAEPPFYG</sequence>
<protein>
    <recommendedName>
        <fullName evidence="4">Transposase</fullName>
    </recommendedName>
</protein>
<gene>
    <name evidence="2" type="ORF">SAMN04488058_12210</name>
</gene>
<evidence type="ECO:0008006" key="4">
    <source>
        <dbReference type="Google" id="ProtNLM"/>
    </source>
</evidence>
<feature type="compositionally biased region" description="Basic and acidic residues" evidence="1">
    <location>
        <begin position="114"/>
        <end position="128"/>
    </location>
</feature>
<dbReference type="EMBL" id="FNZA01000022">
    <property type="protein sequence ID" value="SEJ83845.1"/>
    <property type="molecule type" value="Genomic_DNA"/>
</dbReference>
<dbReference type="AlphaFoldDB" id="A0A1H7CDV9"/>
<keyword evidence="3" id="KW-1185">Reference proteome</keyword>
<evidence type="ECO:0000313" key="3">
    <source>
        <dbReference type="Proteomes" id="UP000199223"/>
    </source>
</evidence>
<proteinExistence type="predicted"/>
<name>A0A1H7CDV9_9DEIO</name>
<feature type="region of interest" description="Disordered" evidence="1">
    <location>
        <begin position="85"/>
        <end position="128"/>
    </location>
</feature>